<dbReference type="GO" id="GO:0003919">
    <property type="term" value="F:FMN adenylyltransferase activity"/>
    <property type="evidence" value="ECO:0007669"/>
    <property type="project" value="UniProtKB-UniRule"/>
</dbReference>
<keyword evidence="18" id="KW-1185">Reference proteome</keyword>
<protein>
    <recommendedName>
        <fullName evidence="15">Riboflavin biosynthesis protein</fullName>
    </recommendedName>
    <domain>
        <recommendedName>
            <fullName evidence="15">Riboflavin kinase</fullName>
            <ecNumber evidence="15">2.7.1.26</ecNumber>
        </recommendedName>
        <alternativeName>
            <fullName evidence="15">Flavokinase</fullName>
        </alternativeName>
    </domain>
    <domain>
        <recommendedName>
            <fullName evidence="15">FMN adenylyltransferase</fullName>
            <ecNumber evidence="15">2.7.7.2</ecNumber>
        </recommendedName>
        <alternativeName>
            <fullName evidence="15">FAD pyrophosphorylase</fullName>
        </alternativeName>
        <alternativeName>
            <fullName evidence="15">FAD synthase</fullName>
        </alternativeName>
    </domain>
</protein>
<proteinExistence type="inferred from homology"/>
<comment type="pathway">
    <text evidence="2 15">Cofactor biosynthesis; FAD biosynthesis; FAD from FMN: step 1/1.</text>
</comment>
<dbReference type="SMART" id="SM00904">
    <property type="entry name" value="Flavokinase"/>
    <property type="match status" value="1"/>
</dbReference>
<evidence type="ECO:0000256" key="9">
    <source>
        <dbReference type="ARBA" id="ARBA00022777"/>
    </source>
</evidence>
<keyword evidence="12" id="KW-0511">Multifunctional enzyme</keyword>
<dbReference type="OrthoDB" id="9803667at2"/>
<dbReference type="Proteomes" id="UP000198666">
    <property type="component" value="Unassembled WGS sequence"/>
</dbReference>
<evidence type="ECO:0000256" key="5">
    <source>
        <dbReference type="ARBA" id="ARBA00022643"/>
    </source>
</evidence>
<comment type="function">
    <text evidence="1">Catalyzes the phosphorylation of riboflavin to FMN followed by the adenylation of FMN to FAD.</text>
</comment>
<feature type="domain" description="Riboflavin kinase" evidence="16">
    <location>
        <begin position="186"/>
        <end position="312"/>
    </location>
</feature>
<evidence type="ECO:0000256" key="8">
    <source>
        <dbReference type="ARBA" id="ARBA00022741"/>
    </source>
</evidence>
<evidence type="ECO:0000256" key="13">
    <source>
        <dbReference type="ARBA" id="ARBA00047880"/>
    </source>
</evidence>
<dbReference type="AlphaFoldDB" id="A0A1G6N1R1"/>
<evidence type="ECO:0000313" key="18">
    <source>
        <dbReference type="Proteomes" id="UP000198666"/>
    </source>
</evidence>
<dbReference type="FunFam" id="2.40.30.30:FF:000003">
    <property type="entry name" value="Riboflavin biosynthesis protein"/>
    <property type="match status" value="1"/>
</dbReference>
<evidence type="ECO:0000256" key="3">
    <source>
        <dbReference type="ARBA" id="ARBA00005201"/>
    </source>
</evidence>
<dbReference type="SUPFAM" id="SSF52374">
    <property type="entry name" value="Nucleotidylyl transferase"/>
    <property type="match status" value="1"/>
</dbReference>
<comment type="catalytic activity">
    <reaction evidence="14 15">
        <text>FMN + ATP + H(+) = FAD + diphosphate</text>
        <dbReference type="Rhea" id="RHEA:17237"/>
        <dbReference type="ChEBI" id="CHEBI:15378"/>
        <dbReference type="ChEBI" id="CHEBI:30616"/>
        <dbReference type="ChEBI" id="CHEBI:33019"/>
        <dbReference type="ChEBI" id="CHEBI:57692"/>
        <dbReference type="ChEBI" id="CHEBI:58210"/>
        <dbReference type="EC" id="2.7.7.2"/>
    </reaction>
</comment>
<dbReference type="PANTHER" id="PTHR22749:SF6">
    <property type="entry name" value="RIBOFLAVIN KINASE"/>
    <property type="match status" value="1"/>
</dbReference>
<dbReference type="InterPro" id="IPR015865">
    <property type="entry name" value="Riboflavin_kinase_bac/euk"/>
</dbReference>
<evidence type="ECO:0000256" key="2">
    <source>
        <dbReference type="ARBA" id="ARBA00004726"/>
    </source>
</evidence>
<reference evidence="18" key="1">
    <citation type="submission" date="2016-10" db="EMBL/GenBank/DDBJ databases">
        <authorList>
            <person name="Varghese N."/>
            <person name="Submissions S."/>
        </authorList>
    </citation>
    <scope>NUCLEOTIDE SEQUENCE [LARGE SCALE GENOMIC DNA]</scope>
    <source>
        <strain evidence="18">DSM 21620</strain>
    </source>
</reference>
<dbReference type="EMBL" id="FMZB01000003">
    <property type="protein sequence ID" value="SDC61762.1"/>
    <property type="molecule type" value="Genomic_DNA"/>
</dbReference>
<organism evidence="17 18">
    <name type="scientific">Terribacillus halophilus</name>
    <dbReference type="NCBI Taxonomy" id="361279"/>
    <lineage>
        <taxon>Bacteria</taxon>
        <taxon>Bacillati</taxon>
        <taxon>Bacillota</taxon>
        <taxon>Bacilli</taxon>
        <taxon>Bacillales</taxon>
        <taxon>Bacillaceae</taxon>
        <taxon>Terribacillus</taxon>
    </lineage>
</organism>
<keyword evidence="5 15" id="KW-0288">FMN</keyword>
<evidence type="ECO:0000256" key="15">
    <source>
        <dbReference type="PIRNR" id="PIRNR004491"/>
    </source>
</evidence>
<evidence type="ECO:0000256" key="7">
    <source>
        <dbReference type="ARBA" id="ARBA00022695"/>
    </source>
</evidence>
<dbReference type="InterPro" id="IPR014729">
    <property type="entry name" value="Rossmann-like_a/b/a_fold"/>
</dbReference>
<dbReference type="Gene3D" id="2.40.30.30">
    <property type="entry name" value="Riboflavin kinase-like"/>
    <property type="match status" value="1"/>
</dbReference>
<evidence type="ECO:0000256" key="6">
    <source>
        <dbReference type="ARBA" id="ARBA00022679"/>
    </source>
</evidence>
<evidence type="ECO:0000259" key="16">
    <source>
        <dbReference type="SMART" id="SM00904"/>
    </source>
</evidence>
<evidence type="ECO:0000256" key="4">
    <source>
        <dbReference type="ARBA" id="ARBA00022630"/>
    </source>
</evidence>
<comment type="similarity">
    <text evidence="15">Belongs to the ribF family.</text>
</comment>
<keyword evidence="10 15" id="KW-0274">FAD</keyword>
<keyword evidence="7 15" id="KW-0548">Nucleotidyltransferase</keyword>
<dbReference type="NCBIfam" id="NF004162">
    <property type="entry name" value="PRK05627.1-5"/>
    <property type="match status" value="1"/>
</dbReference>
<dbReference type="NCBIfam" id="TIGR00083">
    <property type="entry name" value="ribF"/>
    <property type="match status" value="1"/>
</dbReference>
<dbReference type="RefSeq" id="WP_093726554.1">
    <property type="nucleotide sequence ID" value="NZ_FMZB01000003.1"/>
</dbReference>
<name>A0A1G6N1R1_9BACI</name>
<dbReference type="EC" id="2.7.1.26" evidence="15"/>
<dbReference type="CDD" id="cd02064">
    <property type="entry name" value="FAD_synthetase_N"/>
    <property type="match status" value="1"/>
</dbReference>
<dbReference type="UniPathway" id="UPA00276">
    <property type="reaction ID" value="UER00406"/>
</dbReference>
<evidence type="ECO:0000256" key="11">
    <source>
        <dbReference type="ARBA" id="ARBA00022840"/>
    </source>
</evidence>
<dbReference type="SUPFAM" id="SSF82114">
    <property type="entry name" value="Riboflavin kinase-like"/>
    <property type="match status" value="1"/>
</dbReference>
<comment type="pathway">
    <text evidence="3 15">Cofactor biosynthesis; FMN biosynthesis; FMN from riboflavin (ATP route): step 1/1.</text>
</comment>
<dbReference type="InterPro" id="IPR002606">
    <property type="entry name" value="Riboflavin_kinase_bac"/>
</dbReference>
<gene>
    <name evidence="17" type="ORF">SAMN05421663_103148</name>
</gene>
<evidence type="ECO:0000256" key="10">
    <source>
        <dbReference type="ARBA" id="ARBA00022827"/>
    </source>
</evidence>
<keyword evidence="8 15" id="KW-0547">Nucleotide-binding</keyword>
<comment type="catalytic activity">
    <reaction evidence="13 15">
        <text>riboflavin + ATP = FMN + ADP + H(+)</text>
        <dbReference type="Rhea" id="RHEA:14357"/>
        <dbReference type="ChEBI" id="CHEBI:15378"/>
        <dbReference type="ChEBI" id="CHEBI:30616"/>
        <dbReference type="ChEBI" id="CHEBI:57986"/>
        <dbReference type="ChEBI" id="CHEBI:58210"/>
        <dbReference type="ChEBI" id="CHEBI:456216"/>
        <dbReference type="EC" id="2.7.1.26"/>
    </reaction>
</comment>
<dbReference type="EC" id="2.7.7.2" evidence="15"/>
<dbReference type="STRING" id="361279.SAMN05421663_103148"/>
<dbReference type="NCBIfam" id="NF004160">
    <property type="entry name" value="PRK05627.1-3"/>
    <property type="match status" value="1"/>
</dbReference>
<dbReference type="InterPro" id="IPR015864">
    <property type="entry name" value="FAD_synthase"/>
</dbReference>
<dbReference type="GO" id="GO:0008531">
    <property type="term" value="F:riboflavin kinase activity"/>
    <property type="evidence" value="ECO:0007669"/>
    <property type="project" value="UniProtKB-UniRule"/>
</dbReference>
<keyword evidence="6 15" id="KW-0808">Transferase</keyword>
<dbReference type="Pfam" id="PF01687">
    <property type="entry name" value="Flavokinase"/>
    <property type="match status" value="1"/>
</dbReference>
<dbReference type="UniPathway" id="UPA00277">
    <property type="reaction ID" value="UER00407"/>
</dbReference>
<dbReference type="PANTHER" id="PTHR22749">
    <property type="entry name" value="RIBOFLAVIN KINASE/FMN ADENYLYLTRANSFERASE"/>
    <property type="match status" value="1"/>
</dbReference>
<evidence type="ECO:0000256" key="1">
    <source>
        <dbReference type="ARBA" id="ARBA00002121"/>
    </source>
</evidence>
<evidence type="ECO:0000256" key="12">
    <source>
        <dbReference type="ARBA" id="ARBA00023268"/>
    </source>
</evidence>
<dbReference type="GO" id="GO:0006747">
    <property type="term" value="P:FAD biosynthetic process"/>
    <property type="evidence" value="ECO:0007669"/>
    <property type="project" value="UniProtKB-UniRule"/>
</dbReference>
<evidence type="ECO:0000256" key="14">
    <source>
        <dbReference type="ARBA" id="ARBA00049494"/>
    </source>
</evidence>
<dbReference type="PIRSF" id="PIRSF004491">
    <property type="entry name" value="FAD_Synth"/>
    <property type="match status" value="1"/>
</dbReference>
<dbReference type="Pfam" id="PF06574">
    <property type="entry name" value="FAD_syn"/>
    <property type="match status" value="1"/>
</dbReference>
<dbReference type="GO" id="GO:0009398">
    <property type="term" value="P:FMN biosynthetic process"/>
    <property type="evidence" value="ECO:0007669"/>
    <property type="project" value="UniProtKB-UniRule"/>
</dbReference>
<sequence>MQTIKLHYSETMKLDDMPAVSAAIGFFDGIHRGHQEVIRRAIDAAREKQLKSAVITFHPHPSVVLGKTDTREDYLTPLREKEAILKSMGIDYLYLIGFTKELAGLSPENFIERFINGLAVRHLVSGFDFTYGKKGAGNADTLQDAAAQQAFSYEAVAKVESDEEKISSTKIRQLVADGEVEAATELLGHPLTLTGEVITGDQRGRTIGYPTANIRIKEDYFLPKVGVYAVDVRIKDKTYAGMANLGFKPTFQQDAVAPNLEVHILDFDEQIYGEEVTVSWRKFIREEVKFNGIEALVAQLDRDKEQISAYFA</sequence>
<dbReference type="GO" id="GO:0005524">
    <property type="term" value="F:ATP binding"/>
    <property type="evidence" value="ECO:0007669"/>
    <property type="project" value="UniProtKB-UniRule"/>
</dbReference>
<keyword evidence="11 15" id="KW-0067">ATP-binding</keyword>
<dbReference type="GO" id="GO:0009231">
    <property type="term" value="P:riboflavin biosynthetic process"/>
    <property type="evidence" value="ECO:0007669"/>
    <property type="project" value="InterPro"/>
</dbReference>
<dbReference type="InterPro" id="IPR023465">
    <property type="entry name" value="Riboflavin_kinase_dom_sf"/>
</dbReference>
<dbReference type="Gene3D" id="3.40.50.620">
    <property type="entry name" value="HUPs"/>
    <property type="match status" value="1"/>
</dbReference>
<dbReference type="FunFam" id="3.40.50.620:FF:000021">
    <property type="entry name" value="Riboflavin biosynthesis protein"/>
    <property type="match status" value="1"/>
</dbReference>
<accession>A0A1G6N1R1</accession>
<keyword evidence="4 15" id="KW-0285">Flavoprotein</keyword>
<dbReference type="InterPro" id="IPR023468">
    <property type="entry name" value="Riboflavin_kinase"/>
</dbReference>
<keyword evidence="9 15" id="KW-0418">Kinase</keyword>
<evidence type="ECO:0000313" key="17">
    <source>
        <dbReference type="EMBL" id="SDC61762.1"/>
    </source>
</evidence>